<feature type="compositionally biased region" description="Acidic residues" evidence="1">
    <location>
        <begin position="155"/>
        <end position="168"/>
    </location>
</feature>
<organism evidence="3 4">
    <name type="scientific">Gordonia rubripertincta</name>
    <name type="common">Rhodococcus corallinus</name>
    <dbReference type="NCBI Taxonomy" id="36822"/>
    <lineage>
        <taxon>Bacteria</taxon>
        <taxon>Bacillati</taxon>
        <taxon>Actinomycetota</taxon>
        <taxon>Actinomycetes</taxon>
        <taxon>Mycobacteriales</taxon>
        <taxon>Gordoniaceae</taxon>
        <taxon>Gordonia</taxon>
    </lineage>
</organism>
<protein>
    <recommendedName>
        <fullName evidence="5">DUF4878 domain-containing protein</fullName>
    </recommendedName>
</protein>
<comment type="caution">
    <text evidence="3">The sequence shown here is derived from an EMBL/GenBank/DDBJ whole genome shotgun (WGS) entry which is preliminary data.</text>
</comment>
<feature type="compositionally biased region" description="Low complexity" evidence="1">
    <location>
        <begin position="169"/>
        <end position="213"/>
    </location>
</feature>
<keyword evidence="2" id="KW-0812">Transmembrane</keyword>
<proteinExistence type="predicted"/>
<feature type="compositionally biased region" description="Acidic residues" evidence="1">
    <location>
        <begin position="114"/>
        <end position="145"/>
    </location>
</feature>
<feature type="compositionally biased region" description="Polar residues" evidence="1">
    <location>
        <begin position="43"/>
        <end position="52"/>
    </location>
</feature>
<feature type="region of interest" description="Disordered" evidence="1">
    <location>
        <begin position="1"/>
        <end position="286"/>
    </location>
</feature>
<keyword evidence="2" id="KW-1133">Transmembrane helix</keyword>
<sequence length="497" mass="50985">MSHPNDEGNSVVSRALSAIRKRREGKTGPGQASSQDEAAPTEHSPQGEQLSQEEPGRDTPTAPVDDSTDIPATESETPAAADVTEEDSTAEPSDDPTSEAPAESPSAADAPEPTSDEDVPSDEEARVDEDALVDEEPVVDEDPSVDENPGVDEGPVIDEEAGVDEEAGGDPAPAEAPETAAAPVATEASSPESSPAEESPTEQAPAEPSPAELAADEAVDDTAETESIATADSEADTVAIVAGDTGVPGDDNETADFAAVPPVGLQKTSSADPQPPAVGSPADESETQVIATDSAAPTEVIDAQTERIDVTKASRPQERPAQATGWKAEPSTPQYIAPGGTPQDRPSGVPPKKSRKGIWIGLAALIVIIGVVAAVIGVVAANKEESVPAADVAADTALEYTAALRDGDIVVLRSITCGEAQARFAGISDEEFAEDHRIQEANNELVGVDGVKASKIVEDGNSAVVEVIAFKTATPDQKLDVALTLSKIDGEWKVCKA</sequence>
<evidence type="ECO:0000256" key="2">
    <source>
        <dbReference type="SAM" id="Phobius"/>
    </source>
</evidence>
<feature type="compositionally biased region" description="Acidic residues" evidence="1">
    <location>
        <begin position="83"/>
        <end position="97"/>
    </location>
</feature>
<feature type="compositionally biased region" description="Low complexity" evidence="1">
    <location>
        <begin position="98"/>
        <end position="113"/>
    </location>
</feature>
<accession>A0ABT4MYL1</accession>
<feature type="region of interest" description="Disordered" evidence="1">
    <location>
        <begin position="298"/>
        <end position="352"/>
    </location>
</feature>
<dbReference type="EMBL" id="JAPWIE010000005">
    <property type="protein sequence ID" value="MCZ4552092.1"/>
    <property type="molecule type" value="Genomic_DNA"/>
</dbReference>
<feature type="compositionally biased region" description="Basic and acidic residues" evidence="1">
    <location>
        <begin position="304"/>
        <end position="318"/>
    </location>
</feature>
<keyword evidence="4" id="KW-1185">Reference proteome</keyword>
<keyword evidence="2" id="KW-0472">Membrane</keyword>
<feature type="transmembrane region" description="Helical" evidence="2">
    <location>
        <begin position="358"/>
        <end position="381"/>
    </location>
</feature>
<dbReference type="RefSeq" id="WP_301572879.1">
    <property type="nucleotide sequence ID" value="NZ_JAPWIE010000005.1"/>
</dbReference>
<dbReference type="Proteomes" id="UP001067235">
    <property type="component" value="Unassembled WGS sequence"/>
</dbReference>
<reference evidence="3" key="1">
    <citation type="submission" date="2022-12" db="EMBL/GenBank/DDBJ databases">
        <authorList>
            <person name="Krivoruchko A.V."/>
            <person name="Elkin A."/>
        </authorList>
    </citation>
    <scope>NUCLEOTIDE SEQUENCE</scope>
    <source>
        <strain evidence="3">IEGM 1388</strain>
    </source>
</reference>
<feature type="compositionally biased region" description="Acidic residues" evidence="1">
    <location>
        <begin position="214"/>
        <end position="224"/>
    </location>
</feature>
<evidence type="ECO:0008006" key="5">
    <source>
        <dbReference type="Google" id="ProtNLM"/>
    </source>
</evidence>
<gene>
    <name evidence="3" type="ORF">O4213_19020</name>
</gene>
<evidence type="ECO:0000256" key="1">
    <source>
        <dbReference type="SAM" id="MobiDB-lite"/>
    </source>
</evidence>
<evidence type="ECO:0000313" key="4">
    <source>
        <dbReference type="Proteomes" id="UP001067235"/>
    </source>
</evidence>
<name>A0ABT4MYL1_GORRU</name>
<evidence type="ECO:0000313" key="3">
    <source>
        <dbReference type="EMBL" id="MCZ4552092.1"/>
    </source>
</evidence>